<dbReference type="PRINTS" id="PR00405">
    <property type="entry name" value="REVINTRACTNG"/>
</dbReference>
<organism evidence="8 10">
    <name type="scientific">Rotaria magnacalcarata</name>
    <dbReference type="NCBI Taxonomy" id="392030"/>
    <lineage>
        <taxon>Eukaryota</taxon>
        <taxon>Metazoa</taxon>
        <taxon>Spiralia</taxon>
        <taxon>Gnathifera</taxon>
        <taxon>Rotifera</taxon>
        <taxon>Eurotatoria</taxon>
        <taxon>Bdelloidea</taxon>
        <taxon>Philodinida</taxon>
        <taxon>Philodinidae</taxon>
        <taxon>Rotaria</taxon>
    </lineage>
</organism>
<dbReference type="Gene3D" id="1.10.220.150">
    <property type="entry name" value="Arf GTPase activating protein"/>
    <property type="match status" value="1"/>
</dbReference>
<dbReference type="InterPro" id="IPR001849">
    <property type="entry name" value="PH_domain"/>
</dbReference>
<dbReference type="EMBL" id="CAJOBH010229716">
    <property type="protein sequence ID" value="CAF5066719.1"/>
    <property type="molecule type" value="Genomic_DNA"/>
</dbReference>
<keyword evidence="2 4" id="KW-0863">Zinc-finger</keyword>
<evidence type="ECO:0000259" key="6">
    <source>
        <dbReference type="PROSITE" id="PS50003"/>
    </source>
</evidence>
<dbReference type="SMART" id="SM00233">
    <property type="entry name" value="PH"/>
    <property type="match status" value="1"/>
</dbReference>
<dbReference type="InterPro" id="IPR037278">
    <property type="entry name" value="ARFGAP/RecO"/>
</dbReference>
<comment type="similarity">
    <text evidence="1">Belongs to the centaurin gamma-like family.</text>
</comment>
<dbReference type="Pfam" id="PF01412">
    <property type="entry name" value="ArfGap"/>
    <property type="match status" value="1"/>
</dbReference>
<sequence>GFLYKKGTNSINREWKKKYVVLLDDGRIIYHPSLHDYENDSHGKEIILQRTSIKIPGSNKPRVALRSSSNDNKLNDVISTDLLSTTPSKIETPNAKKRHRRYQQSNASNSTNNFTTPKSTSNSNGGDDDGDENVFIIVSLDKQWFFEAQSSEERDEWVQAIEQQILFSLQNIESSKAARAAKLGGSTIADSASVQAIKQILGNNFCADCDQMNPAWASLNIGSLICMDCASLHRNLGTHLSRVRSLELDEWPSELVQVMRSIGNKLVNSIWEVNIKNRIKPQPNASS</sequence>
<evidence type="ECO:0000256" key="4">
    <source>
        <dbReference type="PROSITE-ProRule" id="PRU00288"/>
    </source>
</evidence>
<reference evidence="8" key="1">
    <citation type="submission" date="2021-02" db="EMBL/GenBank/DDBJ databases">
        <authorList>
            <person name="Nowell W R."/>
        </authorList>
    </citation>
    <scope>NUCLEOTIDE SEQUENCE</scope>
</reference>
<dbReference type="GO" id="GO:0003924">
    <property type="term" value="F:GTPase activity"/>
    <property type="evidence" value="ECO:0007669"/>
    <property type="project" value="TreeGrafter"/>
</dbReference>
<keyword evidence="3" id="KW-0040">ANK repeat</keyword>
<dbReference type="PANTHER" id="PTHR45819">
    <property type="entry name" value="CENTAURIN-GAMMA-1A"/>
    <property type="match status" value="1"/>
</dbReference>
<keyword evidence="2 4" id="KW-0479">Metal-binding</keyword>
<dbReference type="InterPro" id="IPR011993">
    <property type="entry name" value="PH-like_dom_sf"/>
</dbReference>
<accession>A0A8S3EET3</accession>
<dbReference type="Pfam" id="PF00169">
    <property type="entry name" value="PH"/>
    <property type="match status" value="1"/>
</dbReference>
<evidence type="ECO:0000256" key="5">
    <source>
        <dbReference type="SAM" id="MobiDB-lite"/>
    </source>
</evidence>
<evidence type="ECO:0000259" key="7">
    <source>
        <dbReference type="PROSITE" id="PS50115"/>
    </source>
</evidence>
<comment type="caution">
    <text evidence="8">The sequence shown here is derived from an EMBL/GenBank/DDBJ whole genome shotgun (WGS) entry which is preliminary data.</text>
</comment>
<dbReference type="GO" id="GO:0008270">
    <property type="term" value="F:zinc ion binding"/>
    <property type="evidence" value="ECO:0007669"/>
    <property type="project" value="UniProtKB-KW"/>
</dbReference>
<dbReference type="Proteomes" id="UP000681720">
    <property type="component" value="Unassembled WGS sequence"/>
</dbReference>
<feature type="region of interest" description="Disordered" evidence="5">
    <location>
        <begin position="86"/>
        <end position="128"/>
    </location>
</feature>
<evidence type="ECO:0000313" key="9">
    <source>
        <dbReference type="EMBL" id="CAF5176933.1"/>
    </source>
</evidence>
<dbReference type="PANTHER" id="PTHR45819:SF5">
    <property type="entry name" value="CENTAURIN-GAMMA-1A"/>
    <property type="match status" value="1"/>
</dbReference>
<dbReference type="EMBL" id="CAJOBJ010327121">
    <property type="protein sequence ID" value="CAF5176933.1"/>
    <property type="molecule type" value="Genomic_DNA"/>
</dbReference>
<evidence type="ECO:0000256" key="2">
    <source>
        <dbReference type="ARBA" id="ARBA00022771"/>
    </source>
</evidence>
<feature type="non-terminal residue" evidence="8">
    <location>
        <position position="1"/>
    </location>
</feature>
<evidence type="ECO:0000313" key="8">
    <source>
        <dbReference type="EMBL" id="CAF5066719.1"/>
    </source>
</evidence>
<dbReference type="PROSITE" id="PS50115">
    <property type="entry name" value="ARFGAP"/>
    <property type="match status" value="1"/>
</dbReference>
<dbReference type="InterPro" id="IPR051282">
    <property type="entry name" value="Arf-GAP_GTPase_ANK_PH"/>
</dbReference>
<name>A0A8S3EET3_9BILA</name>
<gene>
    <name evidence="8" type="ORF">BYL167_LOCUS60024</name>
    <name evidence="9" type="ORF">GIL414_LOCUS68005</name>
</gene>
<evidence type="ECO:0000256" key="1">
    <source>
        <dbReference type="ARBA" id="ARBA00005430"/>
    </source>
</evidence>
<evidence type="ECO:0000313" key="10">
    <source>
        <dbReference type="Proteomes" id="UP000681967"/>
    </source>
</evidence>
<dbReference type="InterPro" id="IPR038508">
    <property type="entry name" value="ArfGAP_dom_sf"/>
</dbReference>
<dbReference type="PROSITE" id="PS50003">
    <property type="entry name" value="PH_DOMAIN"/>
    <property type="match status" value="1"/>
</dbReference>
<dbReference type="Gene3D" id="2.30.29.30">
    <property type="entry name" value="Pleckstrin-homology domain (PH domain)/Phosphotyrosine-binding domain (PTB)"/>
    <property type="match status" value="1"/>
</dbReference>
<protein>
    <submittedName>
        <fullName evidence="8">Uncharacterized protein</fullName>
    </submittedName>
</protein>
<keyword evidence="2 4" id="KW-0862">Zinc</keyword>
<dbReference type="InterPro" id="IPR001164">
    <property type="entry name" value="ArfGAP_dom"/>
</dbReference>
<dbReference type="AlphaFoldDB" id="A0A8S3EET3"/>
<dbReference type="SUPFAM" id="SSF50729">
    <property type="entry name" value="PH domain-like"/>
    <property type="match status" value="1"/>
</dbReference>
<dbReference type="SMART" id="SM00105">
    <property type="entry name" value="ArfGap"/>
    <property type="match status" value="1"/>
</dbReference>
<evidence type="ECO:0000256" key="3">
    <source>
        <dbReference type="ARBA" id="ARBA00023043"/>
    </source>
</evidence>
<feature type="compositionally biased region" description="Low complexity" evidence="5">
    <location>
        <begin position="105"/>
        <end position="116"/>
    </location>
</feature>
<dbReference type="Proteomes" id="UP000681967">
    <property type="component" value="Unassembled WGS sequence"/>
</dbReference>
<dbReference type="SUPFAM" id="SSF57863">
    <property type="entry name" value="ArfGap/RecO-like zinc finger"/>
    <property type="match status" value="1"/>
</dbReference>
<proteinExistence type="inferred from homology"/>
<feature type="domain" description="Arf-GAP" evidence="7">
    <location>
        <begin position="191"/>
        <end position="287"/>
    </location>
</feature>
<feature type="domain" description="PH" evidence="6">
    <location>
        <begin position="1"/>
        <end position="166"/>
    </location>
</feature>
<dbReference type="GO" id="GO:0005096">
    <property type="term" value="F:GTPase activator activity"/>
    <property type="evidence" value="ECO:0007669"/>
    <property type="project" value="InterPro"/>
</dbReference>